<dbReference type="eggNOG" id="ENOG502SA1D">
    <property type="taxonomic scope" value="Eukaryota"/>
</dbReference>
<accession>M7ST99</accession>
<evidence type="ECO:0000313" key="3">
    <source>
        <dbReference type="Proteomes" id="UP000012174"/>
    </source>
</evidence>
<protein>
    <submittedName>
        <fullName evidence="2">Putative kinetochore protein</fullName>
    </submittedName>
</protein>
<dbReference type="PANTHER" id="PTHR31749:SF3">
    <property type="entry name" value="KINETOCHORE-ASSOCIATED PROTEIN NSL1 HOMOLOG"/>
    <property type="match status" value="1"/>
</dbReference>
<dbReference type="PANTHER" id="PTHR31749">
    <property type="entry name" value="KINETOCHORE-ASSOCIATED PROTEIN NSL1 HOMOLOG"/>
    <property type="match status" value="1"/>
</dbReference>
<name>M7ST99_EUTLA</name>
<feature type="region of interest" description="Disordered" evidence="1">
    <location>
        <begin position="89"/>
        <end position="113"/>
    </location>
</feature>
<evidence type="ECO:0000313" key="2">
    <source>
        <dbReference type="EMBL" id="EMR67487.1"/>
    </source>
</evidence>
<dbReference type="HOGENOM" id="CLU_070604_1_0_1"/>
<evidence type="ECO:0000256" key="1">
    <source>
        <dbReference type="SAM" id="MobiDB-lite"/>
    </source>
</evidence>
<proteinExistence type="predicted"/>
<dbReference type="GO" id="GO:0000444">
    <property type="term" value="C:MIS12/MIND type complex"/>
    <property type="evidence" value="ECO:0007669"/>
    <property type="project" value="TreeGrafter"/>
</dbReference>
<organism evidence="2 3">
    <name type="scientific">Eutypa lata (strain UCR-EL1)</name>
    <name type="common">Grapevine dieback disease fungus</name>
    <name type="synonym">Eutypa armeniacae</name>
    <dbReference type="NCBI Taxonomy" id="1287681"/>
    <lineage>
        <taxon>Eukaryota</taxon>
        <taxon>Fungi</taxon>
        <taxon>Dikarya</taxon>
        <taxon>Ascomycota</taxon>
        <taxon>Pezizomycotina</taxon>
        <taxon>Sordariomycetes</taxon>
        <taxon>Xylariomycetidae</taxon>
        <taxon>Xylariales</taxon>
        <taxon>Diatrypaceae</taxon>
        <taxon>Eutypa</taxon>
    </lineage>
</organism>
<dbReference type="InterPro" id="IPR013950">
    <property type="entry name" value="Mis14/Nsl1"/>
</dbReference>
<dbReference type="OrthoDB" id="2135762at2759"/>
<reference evidence="3" key="1">
    <citation type="journal article" date="2013" name="Genome Announc.">
        <title>Draft genome sequence of the grapevine dieback fungus Eutypa lata UCR-EL1.</title>
        <authorList>
            <person name="Blanco-Ulate B."/>
            <person name="Rolshausen P.E."/>
            <person name="Cantu D."/>
        </authorList>
    </citation>
    <scope>NUCLEOTIDE SEQUENCE [LARGE SCALE GENOMIC DNA]</scope>
    <source>
        <strain evidence="3">UCR-EL1</strain>
    </source>
</reference>
<sequence length="244" mass="26253">MDAASAHRKIELQASEDLAYLVANVRRAAAARIDEAFPPVDGDDESGAQGEDELRTRIEAFVNEYITKTFTLAAPNLSINGLPVEASRILDSDPTSSSTPGGGGPAEPEVVYEPFDARKRARVEDLTREEEDLLRDIAHLKRGVPSSVAAAWAEAARRGVREDEEALAAVNTDGVVVVGKEEEGGGGGGGDGALKVERLERQDDVERGYESAVRGLGRLKREMPAVVARMQRARDAGQYVVTER</sequence>
<keyword evidence="3" id="KW-1185">Reference proteome</keyword>
<dbReference type="KEGG" id="ela:UCREL1_5502"/>
<dbReference type="GO" id="GO:0000070">
    <property type="term" value="P:mitotic sister chromatid segregation"/>
    <property type="evidence" value="ECO:0007669"/>
    <property type="project" value="InterPro"/>
</dbReference>
<dbReference type="EMBL" id="KB706421">
    <property type="protein sequence ID" value="EMR67487.1"/>
    <property type="molecule type" value="Genomic_DNA"/>
</dbReference>
<dbReference type="AlphaFoldDB" id="M7ST99"/>
<dbReference type="Pfam" id="PF08641">
    <property type="entry name" value="Mis14"/>
    <property type="match status" value="1"/>
</dbReference>
<dbReference type="STRING" id="1287681.M7ST99"/>
<dbReference type="OMA" id="EVQRNWE"/>
<gene>
    <name evidence="2" type="ORF">UCREL1_5502</name>
</gene>
<dbReference type="Proteomes" id="UP000012174">
    <property type="component" value="Unassembled WGS sequence"/>
</dbReference>